<accession>A0A1G6YST4</accession>
<keyword evidence="4 14" id="KW-0328">Glycosyltransferase</keyword>
<evidence type="ECO:0000256" key="5">
    <source>
        <dbReference type="ARBA" id="ARBA00022679"/>
    </source>
</evidence>
<evidence type="ECO:0000256" key="1">
    <source>
        <dbReference type="ARBA" id="ARBA00004127"/>
    </source>
</evidence>
<dbReference type="UniPathway" id="UPA00378"/>
<gene>
    <name evidence="14" type="ORF">SAMN05216174_1231</name>
</gene>
<feature type="region of interest" description="Disordered" evidence="11">
    <location>
        <begin position="1"/>
        <end position="23"/>
    </location>
</feature>
<evidence type="ECO:0000313" key="15">
    <source>
        <dbReference type="Proteomes" id="UP000199501"/>
    </source>
</evidence>
<sequence>MLLETVPKTDPPPRPPASPGRALATPMPADRLRGWLVTAVVGLLGGFVRLWDLGWPTDHGTPVFDEKHYVPQAWQMLRNGGFEDNAGYELTVHPPLGKSLIAVGEWLFGYNGWGWRFSAAVAGVVMVVLVVRI</sequence>
<feature type="transmembrane region" description="Helical" evidence="12">
    <location>
        <begin position="32"/>
        <end position="51"/>
    </location>
</feature>
<evidence type="ECO:0000256" key="3">
    <source>
        <dbReference type="ARBA" id="ARBA00007222"/>
    </source>
</evidence>
<evidence type="ECO:0000256" key="10">
    <source>
        <dbReference type="ARBA" id="ARBA00093644"/>
    </source>
</evidence>
<keyword evidence="15" id="KW-1185">Reference proteome</keyword>
<keyword evidence="8 12" id="KW-0472">Membrane</keyword>
<evidence type="ECO:0000256" key="12">
    <source>
        <dbReference type="SAM" id="Phobius"/>
    </source>
</evidence>
<evidence type="ECO:0000256" key="2">
    <source>
        <dbReference type="ARBA" id="ARBA00004922"/>
    </source>
</evidence>
<feature type="transmembrane region" description="Helical" evidence="12">
    <location>
        <begin position="113"/>
        <end position="131"/>
    </location>
</feature>
<reference evidence="15" key="1">
    <citation type="submission" date="2016-10" db="EMBL/GenBank/DDBJ databases">
        <authorList>
            <person name="Varghese N."/>
            <person name="Submissions S."/>
        </authorList>
    </citation>
    <scope>NUCLEOTIDE SEQUENCE [LARGE SCALE GENOMIC DNA]</scope>
    <source>
        <strain evidence="15">IBRC-M 10403</strain>
    </source>
</reference>
<evidence type="ECO:0000256" key="4">
    <source>
        <dbReference type="ARBA" id="ARBA00022676"/>
    </source>
</evidence>
<dbReference type="AlphaFoldDB" id="A0A1G6YST4"/>
<feature type="domain" description="ArnT-like N-terminal" evidence="13">
    <location>
        <begin position="41"/>
        <end position="114"/>
    </location>
</feature>
<dbReference type="GO" id="GO:0000030">
    <property type="term" value="F:mannosyltransferase activity"/>
    <property type="evidence" value="ECO:0007669"/>
    <property type="project" value="InterPro"/>
</dbReference>
<dbReference type="Pfam" id="PF02366">
    <property type="entry name" value="PMT"/>
    <property type="match status" value="1"/>
</dbReference>
<dbReference type="GO" id="GO:0012505">
    <property type="term" value="C:endomembrane system"/>
    <property type="evidence" value="ECO:0007669"/>
    <property type="project" value="UniProtKB-SubCell"/>
</dbReference>
<feature type="compositionally biased region" description="Pro residues" evidence="11">
    <location>
        <begin position="9"/>
        <end position="18"/>
    </location>
</feature>
<evidence type="ECO:0000313" key="14">
    <source>
        <dbReference type="EMBL" id="SDD92717.1"/>
    </source>
</evidence>
<keyword evidence="5 14" id="KW-0808">Transferase</keyword>
<dbReference type="STRING" id="1271860.SAMN05216174_1231"/>
<name>A0A1G6YST4_9PSEU</name>
<dbReference type="InterPro" id="IPR003342">
    <property type="entry name" value="ArnT-like_N"/>
</dbReference>
<feature type="non-terminal residue" evidence="14">
    <location>
        <position position="133"/>
    </location>
</feature>
<dbReference type="InterPro" id="IPR027005">
    <property type="entry name" value="PMT-like"/>
</dbReference>
<dbReference type="OrthoDB" id="9776737at2"/>
<keyword evidence="6 12" id="KW-0812">Transmembrane</keyword>
<evidence type="ECO:0000256" key="9">
    <source>
        <dbReference type="ARBA" id="ARBA00093617"/>
    </source>
</evidence>
<evidence type="ECO:0000256" key="7">
    <source>
        <dbReference type="ARBA" id="ARBA00022989"/>
    </source>
</evidence>
<evidence type="ECO:0000256" key="6">
    <source>
        <dbReference type="ARBA" id="ARBA00022692"/>
    </source>
</evidence>
<dbReference type="GO" id="GO:0016020">
    <property type="term" value="C:membrane"/>
    <property type="evidence" value="ECO:0007669"/>
    <property type="project" value="InterPro"/>
</dbReference>
<dbReference type="EMBL" id="FMZZ01000023">
    <property type="protein sequence ID" value="SDD92717.1"/>
    <property type="molecule type" value="Genomic_DNA"/>
</dbReference>
<dbReference type="GO" id="GO:0006493">
    <property type="term" value="P:protein O-linked glycosylation"/>
    <property type="evidence" value="ECO:0007669"/>
    <property type="project" value="InterPro"/>
</dbReference>
<dbReference type="Proteomes" id="UP000199501">
    <property type="component" value="Unassembled WGS sequence"/>
</dbReference>
<comment type="similarity">
    <text evidence="3">Belongs to the glycosyltransferase 39 family.</text>
</comment>
<evidence type="ECO:0000256" key="11">
    <source>
        <dbReference type="SAM" id="MobiDB-lite"/>
    </source>
</evidence>
<dbReference type="PANTHER" id="PTHR10050:SF46">
    <property type="entry name" value="PROTEIN O-MANNOSYL-TRANSFERASE 2"/>
    <property type="match status" value="1"/>
</dbReference>
<evidence type="ECO:0000259" key="13">
    <source>
        <dbReference type="Pfam" id="PF02366"/>
    </source>
</evidence>
<keyword evidence="7 12" id="KW-1133">Transmembrane helix</keyword>
<dbReference type="PANTHER" id="PTHR10050">
    <property type="entry name" value="DOLICHYL-PHOSPHATE-MANNOSE--PROTEIN MANNOSYLTRANSFERASE"/>
    <property type="match status" value="1"/>
</dbReference>
<dbReference type="RefSeq" id="WP_139191054.1">
    <property type="nucleotide sequence ID" value="NZ_FMZZ01000023.1"/>
</dbReference>
<comment type="pathway">
    <text evidence="2">Protein modification; protein glycosylation.</text>
</comment>
<comment type="subcellular location">
    <subcellularLocation>
        <location evidence="1">Endomembrane system</location>
        <topology evidence="1">Multi-pass membrane protein</topology>
    </subcellularLocation>
</comment>
<protein>
    <recommendedName>
        <fullName evidence="9">Polyprenol-phosphate-mannose--protein mannosyltransferase</fullName>
    </recommendedName>
    <alternativeName>
        <fullName evidence="10">Protein O-mannosyltransferase</fullName>
    </alternativeName>
</protein>
<proteinExistence type="inferred from homology"/>
<evidence type="ECO:0000256" key="8">
    <source>
        <dbReference type="ARBA" id="ARBA00023136"/>
    </source>
</evidence>
<organism evidence="14 15">
    <name type="scientific">Actinokineospora iranica</name>
    <dbReference type="NCBI Taxonomy" id="1271860"/>
    <lineage>
        <taxon>Bacteria</taxon>
        <taxon>Bacillati</taxon>
        <taxon>Actinomycetota</taxon>
        <taxon>Actinomycetes</taxon>
        <taxon>Pseudonocardiales</taxon>
        <taxon>Pseudonocardiaceae</taxon>
        <taxon>Actinokineospora</taxon>
    </lineage>
</organism>